<dbReference type="SUPFAM" id="SSF54523">
    <property type="entry name" value="Pili subunits"/>
    <property type="match status" value="1"/>
</dbReference>
<feature type="transmembrane region" description="Helical" evidence="2">
    <location>
        <begin position="20"/>
        <end position="40"/>
    </location>
</feature>
<sequence length="170" mass="19033">MSQPRPLAAPRLAEPGRRRGFTLIEMLVVLAMLGVLAAAARPMLLLSVQRSQEFQLREALRQIRGGIDAYKRAAEAGQIEVGAQESGYPRSLGDLVRGVPDVKSAEGRKLYFLRRLPRDPFADPALEAEQSWGLRASDSPPNEPREGRDVFDVYSRSERQALDGSRYRDW</sequence>
<keyword evidence="4" id="KW-1185">Reference proteome</keyword>
<evidence type="ECO:0000313" key="4">
    <source>
        <dbReference type="Proteomes" id="UP000295357"/>
    </source>
</evidence>
<keyword evidence="2" id="KW-1133">Transmembrane helix</keyword>
<feature type="region of interest" description="Disordered" evidence="1">
    <location>
        <begin position="130"/>
        <end position="154"/>
    </location>
</feature>
<gene>
    <name evidence="3" type="ORF">DFR39_101758</name>
</gene>
<reference evidence="3 4" key="1">
    <citation type="submission" date="2019-03" db="EMBL/GenBank/DDBJ databases">
        <title>Genomic Encyclopedia of Type Strains, Phase IV (KMG-IV): sequencing the most valuable type-strain genomes for metagenomic binning, comparative biology and taxonomic classification.</title>
        <authorList>
            <person name="Goeker M."/>
        </authorList>
    </citation>
    <scope>NUCLEOTIDE SEQUENCE [LARGE SCALE GENOMIC DNA]</scope>
    <source>
        <strain evidence="3 4">DSM 25082</strain>
    </source>
</reference>
<keyword evidence="2" id="KW-0812">Transmembrane</keyword>
<protein>
    <submittedName>
        <fullName evidence="3">General secretion pathway protein G</fullName>
    </submittedName>
</protein>
<keyword evidence="2" id="KW-0472">Membrane</keyword>
<dbReference type="Proteomes" id="UP000295357">
    <property type="component" value="Unassembled WGS sequence"/>
</dbReference>
<dbReference type="Gene3D" id="3.30.700.10">
    <property type="entry name" value="Glycoprotein, Type 4 Pilin"/>
    <property type="match status" value="1"/>
</dbReference>
<accession>A0A4R6NBE7</accession>
<dbReference type="AlphaFoldDB" id="A0A4R6NBE7"/>
<organism evidence="3 4">
    <name type="scientific">Roseateles asaccharophilus</name>
    <dbReference type="NCBI Taxonomy" id="582607"/>
    <lineage>
        <taxon>Bacteria</taxon>
        <taxon>Pseudomonadati</taxon>
        <taxon>Pseudomonadota</taxon>
        <taxon>Betaproteobacteria</taxon>
        <taxon>Burkholderiales</taxon>
        <taxon>Sphaerotilaceae</taxon>
        <taxon>Roseateles</taxon>
    </lineage>
</organism>
<dbReference type="OrthoDB" id="9790526at2"/>
<dbReference type="InterPro" id="IPR045584">
    <property type="entry name" value="Pilin-like"/>
</dbReference>
<proteinExistence type="predicted"/>
<dbReference type="RefSeq" id="WP_133602176.1">
    <property type="nucleotide sequence ID" value="NZ_JAUFPJ010000001.1"/>
</dbReference>
<evidence type="ECO:0000256" key="1">
    <source>
        <dbReference type="SAM" id="MobiDB-lite"/>
    </source>
</evidence>
<comment type="caution">
    <text evidence="3">The sequence shown here is derived from an EMBL/GenBank/DDBJ whole genome shotgun (WGS) entry which is preliminary data.</text>
</comment>
<evidence type="ECO:0000313" key="3">
    <source>
        <dbReference type="EMBL" id="TDP13283.1"/>
    </source>
</evidence>
<dbReference type="Pfam" id="PF07963">
    <property type="entry name" value="N_methyl"/>
    <property type="match status" value="1"/>
</dbReference>
<name>A0A4R6NBE7_9BURK</name>
<feature type="compositionally biased region" description="Basic and acidic residues" evidence="1">
    <location>
        <begin position="143"/>
        <end position="154"/>
    </location>
</feature>
<dbReference type="InterPro" id="IPR012902">
    <property type="entry name" value="N_methyl_site"/>
</dbReference>
<dbReference type="PROSITE" id="PS00409">
    <property type="entry name" value="PROKAR_NTER_METHYL"/>
    <property type="match status" value="1"/>
</dbReference>
<dbReference type="EMBL" id="SNXE01000001">
    <property type="protein sequence ID" value="TDP13283.1"/>
    <property type="molecule type" value="Genomic_DNA"/>
</dbReference>
<evidence type="ECO:0000256" key="2">
    <source>
        <dbReference type="SAM" id="Phobius"/>
    </source>
</evidence>
<dbReference type="NCBIfam" id="TIGR02532">
    <property type="entry name" value="IV_pilin_GFxxxE"/>
    <property type="match status" value="1"/>
</dbReference>